<dbReference type="PROSITE" id="PS51450">
    <property type="entry name" value="LRR"/>
    <property type="match status" value="1"/>
</dbReference>
<dbReference type="SUPFAM" id="SSF52058">
    <property type="entry name" value="L domain-like"/>
    <property type="match status" value="1"/>
</dbReference>
<keyword evidence="4" id="KW-0472">Membrane</keyword>
<evidence type="ECO:0000256" key="1">
    <source>
        <dbReference type="ARBA" id="ARBA00022614"/>
    </source>
</evidence>
<evidence type="ECO:0000313" key="8">
    <source>
        <dbReference type="Proteomes" id="UP000007110"/>
    </source>
</evidence>
<proteinExistence type="predicted"/>
<dbReference type="KEGG" id="spu:100890978"/>
<keyword evidence="4" id="KW-0812">Transmembrane</keyword>
<dbReference type="Pfam" id="PF13855">
    <property type="entry name" value="LRR_8"/>
    <property type="match status" value="1"/>
</dbReference>
<accession>A0A7M7PFM2</accession>
<dbReference type="Gene3D" id="3.80.10.10">
    <property type="entry name" value="Ribonuclease Inhibitor"/>
    <property type="match status" value="2"/>
</dbReference>
<dbReference type="InterPro" id="IPR032675">
    <property type="entry name" value="LRR_dom_sf"/>
</dbReference>
<dbReference type="SMART" id="SM00082">
    <property type="entry name" value="LRRCT"/>
    <property type="match status" value="1"/>
</dbReference>
<evidence type="ECO:0000256" key="3">
    <source>
        <dbReference type="ARBA" id="ARBA00022737"/>
    </source>
</evidence>
<name>A0A7M7PFM2_STRPU</name>
<dbReference type="InParanoid" id="A0A7M7PFM2"/>
<sequence length="411" mass="45996">MLLMQRTKPLPAGKMDTLRTLSVCLVFLLPLLSSAQNDACELSASPAGCVCSGPNVVCTGYWPTYRELHSGDIDSKLESLTITNTTKTNLIKCESVFGTLTNLRKLDLSNNQINFTRPRSFSSICFPNLEQLVLDDNALRLSAHTTFKSLDRLRELHLNNALYRNQSVSEQVTHTFIKSSMPSLEEIMLNDNLLGDLSSSTFNFNLSSGSSPLSRIHLRNSRLGMINTNLFEVETLPNLSFIDLSMNSITGLPIENLESFDKFSSALTINLTGNPLTCNCNLKDFVVWLQSNDTEVTVVDQEKLNCSMDSIVHGGKRIIDLDPMELKCGHIQNTDMDEQMKTSYILLIAVLSIIGLLALVILFMRRKEIIKLCNQMKQATKETFDTHHTSYVYSDITQARRETPEHSAVDV</sequence>
<dbReference type="AlphaFoldDB" id="A0A7M7PFM2"/>
<keyword evidence="8" id="KW-1185">Reference proteome</keyword>
<dbReference type="OrthoDB" id="1574204at2759"/>
<protein>
    <recommendedName>
        <fullName evidence="6">LRRCT domain-containing protein</fullName>
    </recommendedName>
</protein>
<dbReference type="PANTHER" id="PTHR24364:SF18">
    <property type="entry name" value="LP06937P"/>
    <property type="match status" value="1"/>
</dbReference>
<dbReference type="Proteomes" id="UP000007110">
    <property type="component" value="Unassembled WGS sequence"/>
</dbReference>
<dbReference type="EnsemblMetazoa" id="XM_030994723">
    <property type="protein sequence ID" value="XP_030850583"/>
    <property type="gene ID" value="LOC100890978"/>
</dbReference>
<keyword evidence="4" id="KW-1133">Transmembrane helix</keyword>
<dbReference type="FunCoup" id="A0A7M7PFM2">
    <property type="interactions" value="447"/>
</dbReference>
<evidence type="ECO:0000256" key="5">
    <source>
        <dbReference type="SAM" id="SignalP"/>
    </source>
</evidence>
<dbReference type="PANTHER" id="PTHR24364">
    <property type="entry name" value="LP06937P"/>
    <property type="match status" value="1"/>
</dbReference>
<dbReference type="InterPro" id="IPR001611">
    <property type="entry name" value="Leu-rich_rpt"/>
</dbReference>
<dbReference type="SMART" id="SM00369">
    <property type="entry name" value="LRR_TYP"/>
    <property type="match status" value="4"/>
</dbReference>
<feature type="transmembrane region" description="Helical" evidence="4">
    <location>
        <begin position="344"/>
        <end position="364"/>
    </location>
</feature>
<dbReference type="RefSeq" id="XP_030850583.1">
    <property type="nucleotide sequence ID" value="XM_030994723.1"/>
</dbReference>
<keyword evidence="2 5" id="KW-0732">Signal</keyword>
<dbReference type="InterPro" id="IPR052286">
    <property type="entry name" value="Wnt_signaling_inhibitor"/>
</dbReference>
<evidence type="ECO:0000259" key="6">
    <source>
        <dbReference type="SMART" id="SM00082"/>
    </source>
</evidence>
<keyword evidence="1" id="KW-0433">Leucine-rich repeat</keyword>
<dbReference type="InterPro" id="IPR000483">
    <property type="entry name" value="Cys-rich_flank_reg_C"/>
</dbReference>
<evidence type="ECO:0000256" key="2">
    <source>
        <dbReference type="ARBA" id="ARBA00022729"/>
    </source>
</evidence>
<dbReference type="GO" id="GO:0090090">
    <property type="term" value="P:negative regulation of canonical Wnt signaling pathway"/>
    <property type="evidence" value="ECO:0000318"/>
    <property type="project" value="GO_Central"/>
</dbReference>
<dbReference type="OMA" id="QHRYEID"/>
<feature type="signal peptide" evidence="5">
    <location>
        <begin position="1"/>
        <end position="35"/>
    </location>
</feature>
<keyword evidence="3" id="KW-0677">Repeat</keyword>
<evidence type="ECO:0000256" key="4">
    <source>
        <dbReference type="SAM" id="Phobius"/>
    </source>
</evidence>
<reference evidence="8" key="1">
    <citation type="submission" date="2015-02" db="EMBL/GenBank/DDBJ databases">
        <title>Genome sequencing for Strongylocentrotus purpuratus.</title>
        <authorList>
            <person name="Murali S."/>
            <person name="Liu Y."/>
            <person name="Vee V."/>
            <person name="English A."/>
            <person name="Wang M."/>
            <person name="Skinner E."/>
            <person name="Han Y."/>
            <person name="Muzny D.M."/>
            <person name="Worley K.C."/>
            <person name="Gibbs R.A."/>
        </authorList>
    </citation>
    <scope>NUCLEOTIDE SEQUENCE</scope>
</reference>
<organism evidence="7 8">
    <name type="scientific">Strongylocentrotus purpuratus</name>
    <name type="common">Purple sea urchin</name>
    <dbReference type="NCBI Taxonomy" id="7668"/>
    <lineage>
        <taxon>Eukaryota</taxon>
        <taxon>Metazoa</taxon>
        <taxon>Echinodermata</taxon>
        <taxon>Eleutherozoa</taxon>
        <taxon>Echinozoa</taxon>
        <taxon>Echinoidea</taxon>
        <taxon>Euechinoidea</taxon>
        <taxon>Echinacea</taxon>
        <taxon>Camarodonta</taxon>
        <taxon>Echinidea</taxon>
        <taxon>Strongylocentrotidae</taxon>
        <taxon>Strongylocentrotus</taxon>
    </lineage>
</organism>
<dbReference type="GeneID" id="100890978"/>
<dbReference type="GO" id="GO:0005886">
    <property type="term" value="C:plasma membrane"/>
    <property type="evidence" value="ECO:0000318"/>
    <property type="project" value="GO_Central"/>
</dbReference>
<feature type="chain" id="PRO_5029888118" description="LRRCT domain-containing protein" evidence="5">
    <location>
        <begin position="36"/>
        <end position="411"/>
    </location>
</feature>
<evidence type="ECO:0000313" key="7">
    <source>
        <dbReference type="EnsemblMetazoa" id="XP_030850583"/>
    </source>
</evidence>
<reference evidence="7" key="2">
    <citation type="submission" date="2021-01" db="UniProtKB">
        <authorList>
            <consortium name="EnsemblMetazoa"/>
        </authorList>
    </citation>
    <scope>IDENTIFICATION</scope>
</reference>
<dbReference type="InterPro" id="IPR003591">
    <property type="entry name" value="Leu-rich_rpt_typical-subtyp"/>
</dbReference>
<feature type="domain" description="LRRCT" evidence="6">
    <location>
        <begin position="274"/>
        <end position="329"/>
    </location>
</feature>